<dbReference type="Gene3D" id="1.25.40.10">
    <property type="entry name" value="Tetratricopeptide repeat domain"/>
    <property type="match status" value="1"/>
</dbReference>
<accession>A0A9D4DIN8</accession>
<dbReference type="EMBL" id="JAIWYP010000010">
    <property type="protein sequence ID" value="KAH3749984.1"/>
    <property type="molecule type" value="Genomic_DNA"/>
</dbReference>
<sequence>MENAEVDARPLIHYLQYLTYGGLGERGNQLNALRFLASYICDKRNRIHMYHIETSLNLLGHCFEMEGNYENALYYYEQSLLRVSTNNAANWHVRRVLRIISG</sequence>
<proteinExistence type="predicted"/>
<dbReference type="InterPro" id="IPR011990">
    <property type="entry name" value="TPR-like_helical_dom_sf"/>
</dbReference>
<evidence type="ECO:0000313" key="1">
    <source>
        <dbReference type="EMBL" id="KAH3749984.1"/>
    </source>
</evidence>
<keyword evidence="2" id="KW-1185">Reference proteome</keyword>
<evidence type="ECO:0000313" key="2">
    <source>
        <dbReference type="Proteomes" id="UP000828390"/>
    </source>
</evidence>
<protein>
    <submittedName>
        <fullName evidence="1">Uncharacterized protein</fullName>
    </submittedName>
</protein>
<gene>
    <name evidence="1" type="ORF">DPMN_184500</name>
</gene>
<reference evidence="1" key="1">
    <citation type="journal article" date="2019" name="bioRxiv">
        <title>The Genome of the Zebra Mussel, Dreissena polymorpha: A Resource for Invasive Species Research.</title>
        <authorList>
            <person name="McCartney M.A."/>
            <person name="Auch B."/>
            <person name="Kono T."/>
            <person name="Mallez S."/>
            <person name="Zhang Y."/>
            <person name="Obille A."/>
            <person name="Becker A."/>
            <person name="Abrahante J.E."/>
            <person name="Garbe J."/>
            <person name="Badalamenti J.P."/>
            <person name="Herman A."/>
            <person name="Mangelson H."/>
            <person name="Liachko I."/>
            <person name="Sullivan S."/>
            <person name="Sone E.D."/>
            <person name="Koren S."/>
            <person name="Silverstein K.A.T."/>
            <person name="Beckman K.B."/>
            <person name="Gohl D.M."/>
        </authorList>
    </citation>
    <scope>NUCLEOTIDE SEQUENCE</scope>
    <source>
        <strain evidence="1">Duluth1</strain>
        <tissue evidence="1">Whole animal</tissue>
    </source>
</reference>
<name>A0A9D4DIN8_DREPO</name>
<organism evidence="1 2">
    <name type="scientific">Dreissena polymorpha</name>
    <name type="common">Zebra mussel</name>
    <name type="synonym">Mytilus polymorpha</name>
    <dbReference type="NCBI Taxonomy" id="45954"/>
    <lineage>
        <taxon>Eukaryota</taxon>
        <taxon>Metazoa</taxon>
        <taxon>Spiralia</taxon>
        <taxon>Lophotrochozoa</taxon>
        <taxon>Mollusca</taxon>
        <taxon>Bivalvia</taxon>
        <taxon>Autobranchia</taxon>
        <taxon>Heteroconchia</taxon>
        <taxon>Euheterodonta</taxon>
        <taxon>Imparidentia</taxon>
        <taxon>Neoheterodontei</taxon>
        <taxon>Myida</taxon>
        <taxon>Dreissenoidea</taxon>
        <taxon>Dreissenidae</taxon>
        <taxon>Dreissena</taxon>
    </lineage>
</organism>
<dbReference type="AlphaFoldDB" id="A0A9D4DIN8"/>
<reference evidence="1" key="2">
    <citation type="submission" date="2020-11" db="EMBL/GenBank/DDBJ databases">
        <authorList>
            <person name="McCartney M.A."/>
            <person name="Auch B."/>
            <person name="Kono T."/>
            <person name="Mallez S."/>
            <person name="Becker A."/>
            <person name="Gohl D.M."/>
            <person name="Silverstein K.A.T."/>
            <person name="Koren S."/>
            <person name="Bechman K.B."/>
            <person name="Herman A."/>
            <person name="Abrahante J.E."/>
            <person name="Garbe J."/>
        </authorList>
    </citation>
    <scope>NUCLEOTIDE SEQUENCE</scope>
    <source>
        <strain evidence="1">Duluth1</strain>
        <tissue evidence="1">Whole animal</tissue>
    </source>
</reference>
<dbReference type="Proteomes" id="UP000828390">
    <property type="component" value="Unassembled WGS sequence"/>
</dbReference>
<comment type="caution">
    <text evidence="1">The sequence shown here is derived from an EMBL/GenBank/DDBJ whole genome shotgun (WGS) entry which is preliminary data.</text>
</comment>